<evidence type="ECO:0000313" key="8">
    <source>
        <dbReference type="EMBL" id="OAJ62462.1"/>
    </source>
</evidence>
<keyword evidence="10" id="KW-1185">Reference proteome</keyword>
<accession>A0A1A9N9N6</accession>
<evidence type="ECO:0000256" key="6">
    <source>
        <dbReference type="ARBA" id="ARBA00023136"/>
    </source>
</evidence>
<dbReference type="PANTHER" id="PTHR33452">
    <property type="entry name" value="OXIDOREDUCTASE CATD-RELATED"/>
    <property type="match status" value="1"/>
</dbReference>
<dbReference type="InterPro" id="IPR051907">
    <property type="entry name" value="DoxX-like_oxidoreductase"/>
</dbReference>
<comment type="caution">
    <text evidence="9">The sequence shown here is derived from an EMBL/GenBank/DDBJ whole genome shotgun (WGS) entry which is preliminary data.</text>
</comment>
<organism evidence="9 11">
    <name type="scientific">Paraburkholderia ginsengiterrae</name>
    <dbReference type="NCBI Taxonomy" id="1462993"/>
    <lineage>
        <taxon>Bacteria</taxon>
        <taxon>Pseudomonadati</taxon>
        <taxon>Pseudomonadota</taxon>
        <taxon>Betaproteobacteria</taxon>
        <taxon>Burkholderiales</taxon>
        <taxon>Burkholderiaceae</taxon>
        <taxon>Paraburkholderia</taxon>
    </lineage>
</organism>
<comment type="subcellular location">
    <subcellularLocation>
        <location evidence="1">Cell membrane</location>
        <topology evidence="1">Multi-pass membrane protein</topology>
    </subcellularLocation>
</comment>
<evidence type="ECO:0000256" key="1">
    <source>
        <dbReference type="ARBA" id="ARBA00004651"/>
    </source>
</evidence>
<feature type="transmembrane region" description="Helical" evidence="7">
    <location>
        <begin position="12"/>
        <end position="29"/>
    </location>
</feature>
<feature type="transmembrane region" description="Helical" evidence="7">
    <location>
        <begin position="49"/>
        <end position="69"/>
    </location>
</feature>
<evidence type="ECO:0000256" key="5">
    <source>
        <dbReference type="ARBA" id="ARBA00022989"/>
    </source>
</evidence>
<dbReference type="EMBL" id="LXKA01000165">
    <property type="protein sequence ID" value="OAJ62589.1"/>
    <property type="molecule type" value="Genomic_DNA"/>
</dbReference>
<dbReference type="EMBL" id="LXJZ01000051">
    <property type="protein sequence ID" value="OAJ62462.1"/>
    <property type="molecule type" value="Genomic_DNA"/>
</dbReference>
<dbReference type="OrthoDB" id="9792760at2"/>
<keyword evidence="6 7" id="KW-0472">Membrane</keyword>
<dbReference type="Proteomes" id="UP000078116">
    <property type="component" value="Unassembled WGS sequence"/>
</dbReference>
<proteinExistence type="inferred from homology"/>
<dbReference type="Pfam" id="PF07681">
    <property type="entry name" value="DoxX"/>
    <property type="match status" value="1"/>
</dbReference>
<dbReference type="InterPro" id="IPR032808">
    <property type="entry name" value="DoxX"/>
</dbReference>
<keyword evidence="4 7" id="KW-0812">Transmembrane</keyword>
<keyword evidence="3" id="KW-1003">Cell membrane</keyword>
<evidence type="ECO:0000256" key="7">
    <source>
        <dbReference type="SAM" id="Phobius"/>
    </source>
</evidence>
<dbReference type="GO" id="GO:0005886">
    <property type="term" value="C:plasma membrane"/>
    <property type="evidence" value="ECO:0007669"/>
    <property type="project" value="UniProtKB-SubCell"/>
</dbReference>
<dbReference type="PANTHER" id="PTHR33452:SF1">
    <property type="entry name" value="INNER MEMBRANE PROTEIN YPHA-RELATED"/>
    <property type="match status" value="1"/>
</dbReference>
<keyword evidence="5 7" id="KW-1133">Transmembrane helix</keyword>
<feature type="transmembrane region" description="Helical" evidence="7">
    <location>
        <begin position="108"/>
        <end position="128"/>
    </location>
</feature>
<gene>
    <name evidence="8" type="ORF">A6V36_21175</name>
    <name evidence="9" type="ORF">A6V37_22465</name>
</gene>
<evidence type="ECO:0000313" key="10">
    <source>
        <dbReference type="Proteomes" id="UP000077961"/>
    </source>
</evidence>
<evidence type="ECO:0000256" key="4">
    <source>
        <dbReference type="ARBA" id="ARBA00022692"/>
    </source>
</evidence>
<evidence type="ECO:0000256" key="2">
    <source>
        <dbReference type="ARBA" id="ARBA00006679"/>
    </source>
</evidence>
<sequence length="144" mass="15184">MNTSDYSNNDVSLLAGRLLMAVIFVISGVEKLISPGPTIGYIASLGLPAPLLGYIGSMVLELACAAALILGYRTRVVAWVLATYCVVTAIIFHHAFGDQGQMFNFLKNVAMAGGLLAFSAHGPGAFSIDRRINRRASIVAPSAL</sequence>
<dbReference type="RefSeq" id="WP_064265728.1">
    <property type="nucleotide sequence ID" value="NZ_LXJZ01000051.1"/>
</dbReference>
<evidence type="ECO:0000313" key="9">
    <source>
        <dbReference type="EMBL" id="OAJ62589.1"/>
    </source>
</evidence>
<dbReference type="STRING" id="1462993.A6V36_21175"/>
<name>A0A1A9N9N6_9BURK</name>
<reference evidence="10 11" key="1">
    <citation type="submission" date="2016-04" db="EMBL/GenBank/DDBJ databases">
        <title>Reclassification of Paraburkholderia panaciterrae (Farh et al. 2015) Dobritsa &amp; Samadpour 2016 as a later homotypic synonym of Paraburkholderia ginsengiterrae (Farh et al. 2015) Dobritsa &amp; Samadpour 2016.</title>
        <authorList>
            <person name="Dobritsa A.P."/>
            <person name="Kutumbaka K."/>
            <person name="Samadpour M."/>
        </authorList>
    </citation>
    <scope>NUCLEOTIDE SEQUENCE [LARGE SCALE GENOMIC DNA]</scope>
    <source>
        <strain evidence="9 11">DCY85</strain>
        <strain evidence="8 10">DCY85-1</strain>
    </source>
</reference>
<dbReference type="Proteomes" id="UP000077961">
    <property type="component" value="Unassembled WGS sequence"/>
</dbReference>
<evidence type="ECO:0000313" key="11">
    <source>
        <dbReference type="Proteomes" id="UP000078116"/>
    </source>
</evidence>
<protein>
    <submittedName>
        <fullName evidence="9">LysR family transcriptional regulator</fullName>
    </submittedName>
</protein>
<feature type="transmembrane region" description="Helical" evidence="7">
    <location>
        <begin position="76"/>
        <end position="96"/>
    </location>
</feature>
<comment type="similarity">
    <text evidence="2">Belongs to the DoxX family.</text>
</comment>
<dbReference type="AlphaFoldDB" id="A0A1A9N9N6"/>
<evidence type="ECO:0000256" key="3">
    <source>
        <dbReference type="ARBA" id="ARBA00022475"/>
    </source>
</evidence>